<dbReference type="EMBL" id="JWZX01001170">
    <property type="protein sequence ID" value="KOO34577.1"/>
    <property type="molecule type" value="Genomic_DNA"/>
</dbReference>
<dbReference type="AlphaFoldDB" id="A0A0M0K7L8"/>
<feature type="region of interest" description="Disordered" evidence="2">
    <location>
        <begin position="99"/>
        <end position="121"/>
    </location>
</feature>
<feature type="coiled-coil region" evidence="1">
    <location>
        <begin position="1"/>
        <end position="39"/>
    </location>
</feature>
<evidence type="ECO:0000256" key="2">
    <source>
        <dbReference type="SAM" id="MobiDB-lite"/>
    </source>
</evidence>
<evidence type="ECO:0000313" key="4">
    <source>
        <dbReference type="Proteomes" id="UP000037460"/>
    </source>
</evidence>
<comment type="caution">
    <text evidence="3">The sequence shown here is derived from an EMBL/GenBank/DDBJ whole genome shotgun (WGS) entry which is preliminary data.</text>
</comment>
<keyword evidence="1" id="KW-0175">Coiled coil</keyword>
<reference evidence="4" key="1">
    <citation type="journal article" date="2015" name="PLoS Genet.">
        <title>Genome Sequence and Transcriptome Analyses of Chrysochromulina tobin: Metabolic Tools for Enhanced Algal Fitness in the Prominent Order Prymnesiales (Haptophyceae).</title>
        <authorList>
            <person name="Hovde B.T."/>
            <person name="Deodato C.R."/>
            <person name="Hunsperger H.M."/>
            <person name="Ryken S.A."/>
            <person name="Yost W."/>
            <person name="Jha R.K."/>
            <person name="Patterson J."/>
            <person name="Monnat R.J. Jr."/>
            <person name="Barlow S.B."/>
            <person name="Starkenburg S.R."/>
            <person name="Cattolico R.A."/>
        </authorList>
    </citation>
    <scope>NUCLEOTIDE SEQUENCE</scope>
    <source>
        <strain evidence="4">CCMP291</strain>
    </source>
</reference>
<keyword evidence="4" id="KW-1185">Reference proteome</keyword>
<evidence type="ECO:0000256" key="1">
    <source>
        <dbReference type="SAM" id="Coils"/>
    </source>
</evidence>
<name>A0A0M0K7L8_9EUKA</name>
<feature type="region of interest" description="Disordered" evidence="2">
    <location>
        <begin position="46"/>
        <end position="74"/>
    </location>
</feature>
<feature type="compositionally biased region" description="Acidic residues" evidence="2">
    <location>
        <begin position="100"/>
        <end position="112"/>
    </location>
</feature>
<proteinExistence type="predicted"/>
<evidence type="ECO:0000313" key="3">
    <source>
        <dbReference type="EMBL" id="KOO34577.1"/>
    </source>
</evidence>
<gene>
    <name evidence="3" type="ORF">Ctob_007869</name>
</gene>
<dbReference type="Proteomes" id="UP000037460">
    <property type="component" value="Unassembled WGS sequence"/>
</dbReference>
<accession>A0A0M0K7L8</accession>
<organism evidence="3 4">
    <name type="scientific">Chrysochromulina tobinii</name>
    <dbReference type="NCBI Taxonomy" id="1460289"/>
    <lineage>
        <taxon>Eukaryota</taxon>
        <taxon>Haptista</taxon>
        <taxon>Haptophyta</taxon>
        <taxon>Prymnesiophyceae</taxon>
        <taxon>Prymnesiales</taxon>
        <taxon>Chrysochromulinaceae</taxon>
        <taxon>Chrysochromulina</taxon>
    </lineage>
</organism>
<protein>
    <submittedName>
        <fullName evidence="3">Uncharacterized protein</fullName>
    </submittedName>
</protein>
<sequence length="121" mass="13090">MVVLQERVIQLEQRLEQQRQQARAAQEQLLTQVAALTAQLLQTQRLAPSPANTKAVDTAGRATDATGPTRPGNLTRLMTEASLVLNRMELVRTDPRGEIFSDEAFGDDDADVEAAGAAPPP</sequence>